<dbReference type="Proteomes" id="UP000827724">
    <property type="component" value="Unassembled WGS sequence"/>
</dbReference>
<gene>
    <name evidence="1" type="ORF">Trco_003171</name>
</gene>
<name>A0A9P8QUA0_9HYPO</name>
<keyword evidence="2" id="KW-1185">Reference proteome</keyword>
<sequence>MARAHAVRCHIAQSRIKGSFMSFCIGRAVTLRLRLRRAAPIVSACYTALISFITSKARDA</sequence>
<comment type="caution">
    <text evidence="1">The sequence shown here is derived from an EMBL/GenBank/DDBJ whole genome shotgun (WGS) entry which is preliminary data.</text>
</comment>
<proteinExistence type="predicted"/>
<reference evidence="1" key="1">
    <citation type="submission" date="2021-08" db="EMBL/GenBank/DDBJ databases">
        <title>Chromosome-Level Trichoderma cornu-damae using Hi-C Data.</title>
        <authorList>
            <person name="Kim C.S."/>
        </authorList>
    </citation>
    <scope>NUCLEOTIDE SEQUENCE</scope>
    <source>
        <strain evidence="1">KA19-0412C</strain>
    </source>
</reference>
<organism evidence="1 2">
    <name type="scientific">Trichoderma cornu-damae</name>
    <dbReference type="NCBI Taxonomy" id="654480"/>
    <lineage>
        <taxon>Eukaryota</taxon>
        <taxon>Fungi</taxon>
        <taxon>Dikarya</taxon>
        <taxon>Ascomycota</taxon>
        <taxon>Pezizomycotina</taxon>
        <taxon>Sordariomycetes</taxon>
        <taxon>Hypocreomycetidae</taxon>
        <taxon>Hypocreales</taxon>
        <taxon>Hypocreaceae</taxon>
        <taxon>Trichoderma</taxon>
    </lineage>
</organism>
<dbReference type="AlphaFoldDB" id="A0A9P8QUA0"/>
<dbReference type="EMBL" id="JAIWOZ010000002">
    <property type="protein sequence ID" value="KAH6609825.1"/>
    <property type="molecule type" value="Genomic_DNA"/>
</dbReference>
<protein>
    <submittedName>
        <fullName evidence="1">Uncharacterized protein</fullName>
    </submittedName>
</protein>
<accession>A0A9P8QUA0</accession>
<evidence type="ECO:0000313" key="1">
    <source>
        <dbReference type="EMBL" id="KAH6609825.1"/>
    </source>
</evidence>
<evidence type="ECO:0000313" key="2">
    <source>
        <dbReference type="Proteomes" id="UP000827724"/>
    </source>
</evidence>